<dbReference type="Proteomes" id="UP000295727">
    <property type="component" value="Chromosome 1"/>
</dbReference>
<dbReference type="AlphaFoldDB" id="A0A4P7CXB9"/>
<dbReference type="InterPro" id="IPR025330">
    <property type="entry name" value="DUF4236"/>
</dbReference>
<feature type="transmembrane region" description="Helical" evidence="2">
    <location>
        <begin position="83"/>
        <end position="104"/>
    </location>
</feature>
<dbReference type="KEGG" id="ppai:E1956_14015"/>
<feature type="domain" description="DUF4236" evidence="3">
    <location>
        <begin position="1"/>
        <end position="55"/>
    </location>
</feature>
<keyword evidence="5" id="KW-1185">Reference proteome</keyword>
<keyword evidence="2" id="KW-0472">Membrane</keyword>
<proteinExistence type="predicted"/>
<evidence type="ECO:0000256" key="1">
    <source>
        <dbReference type="SAM" id="MobiDB-lite"/>
    </source>
</evidence>
<gene>
    <name evidence="4" type="ORF">E1956_14015</name>
</gene>
<sequence length="107" mass="11631">MRFRRSIKILPGVRINLGKTGVSFTVGRPGASVNIKPGRTPRTTLGIPGTGISWSSRTRQASSTGQAQPSPNEWRLLKLVWKLISWFTIVTFALGIIATAAVLLSEQ</sequence>
<dbReference type="OrthoDB" id="5450120at2"/>
<feature type="compositionally biased region" description="Polar residues" evidence="1">
    <location>
        <begin position="52"/>
        <end position="70"/>
    </location>
</feature>
<accession>A0A4P7CXB9</accession>
<name>A0A4P7CXB9_9BURK</name>
<feature type="region of interest" description="Disordered" evidence="1">
    <location>
        <begin position="46"/>
        <end position="70"/>
    </location>
</feature>
<evidence type="ECO:0000259" key="3">
    <source>
        <dbReference type="Pfam" id="PF14020"/>
    </source>
</evidence>
<evidence type="ECO:0000313" key="4">
    <source>
        <dbReference type="EMBL" id="QBQ98643.1"/>
    </source>
</evidence>
<dbReference type="Pfam" id="PF14020">
    <property type="entry name" value="DUF4236"/>
    <property type="match status" value="1"/>
</dbReference>
<keyword evidence="2" id="KW-1133">Transmembrane helix</keyword>
<evidence type="ECO:0000256" key="2">
    <source>
        <dbReference type="SAM" id="Phobius"/>
    </source>
</evidence>
<keyword evidence="2" id="KW-0812">Transmembrane</keyword>
<evidence type="ECO:0000313" key="5">
    <source>
        <dbReference type="Proteomes" id="UP000295727"/>
    </source>
</evidence>
<dbReference type="EMBL" id="CP038148">
    <property type="protein sequence ID" value="QBQ98643.1"/>
    <property type="molecule type" value="Genomic_DNA"/>
</dbReference>
<organism evidence="4 5">
    <name type="scientific">Paraburkholderia pallida</name>
    <dbReference type="NCBI Taxonomy" id="2547399"/>
    <lineage>
        <taxon>Bacteria</taxon>
        <taxon>Pseudomonadati</taxon>
        <taxon>Pseudomonadota</taxon>
        <taxon>Betaproteobacteria</taxon>
        <taxon>Burkholderiales</taxon>
        <taxon>Burkholderiaceae</taxon>
        <taxon>Paraburkholderia</taxon>
    </lineage>
</organism>
<protein>
    <submittedName>
        <fullName evidence="4">DUF4236 domain-containing protein</fullName>
    </submittedName>
</protein>
<reference evidence="4 5" key="1">
    <citation type="submission" date="2019-03" db="EMBL/GenBank/DDBJ databases">
        <title>Paraburkholderia sp. 7MH5, isolated from subtropical forest soil.</title>
        <authorList>
            <person name="Gao Z.-H."/>
            <person name="Qiu L.-H."/>
        </authorList>
    </citation>
    <scope>NUCLEOTIDE SEQUENCE [LARGE SCALE GENOMIC DNA]</scope>
    <source>
        <strain evidence="4 5">7MH5</strain>
    </source>
</reference>